<dbReference type="eggNOG" id="ENOG502R4Z3">
    <property type="taxonomic scope" value="Eukaryota"/>
</dbReference>
<reference evidence="3" key="1">
    <citation type="submission" date="2011-07" db="EMBL/GenBank/DDBJ databases">
        <authorList>
            <consortium name="Caenorhabditis brenneri Sequencing and Analysis Consortium"/>
            <person name="Wilson R.K."/>
        </authorList>
    </citation>
    <scope>NUCLEOTIDE SEQUENCE [LARGE SCALE GENOMIC DNA]</scope>
    <source>
        <strain evidence="3">PB2801</strain>
    </source>
</reference>
<gene>
    <name evidence="2" type="ORF">CAEBREN_13454</name>
</gene>
<feature type="compositionally biased region" description="Polar residues" evidence="1">
    <location>
        <begin position="145"/>
        <end position="162"/>
    </location>
</feature>
<feature type="compositionally biased region" description="Low complexity" evidence="1">
    <location>
        <begin position="730"/>
        <end position="741"/>
    </location>
</feature>
<feature type="compositionally biased region" description="Low complexity" evidence="1">
    <location>
        <begin position="864"/>
        <end position="881"/>
    </location>
</feature>
<feature type="region of interest" description="Disordered" evidence="1">
    <location>
        <begin position="145"/>
        <end position="174"/>
    </location>
</feature>
<feature type="compositionally biased region" description="Polar residues" evidence="1">
    <location>
        <begin position="204"/>
        <end position="224"/>
    </location>
</feature>
<feature type="compositionally biased region" description="Polar residues" evidence="1">
    <location>
        <begin position="356"/>
        <end position="385"/>
    </location>
</feature>
<sequence>MDDSDEEYMARAAEFTRKLFADPKYLEEIRKENGNEQQKSVLPTNSSPSEETEKQSQDRPAEKRAAPVVPFRIRIPLEPYSTSSSRQSENVQKIVIPEKPMEPIRLPIPDDVAQKTTVVHPIKPIRLAIAQKDSLVTVVPMKPAQNQVPFNSPSRQSGSDNQKLPRVPENQKCPKMTTVAPPIALNQAHSQEKAPMKPIRLPTPETSSTAQSPSRKTGSENRVTSSCLLSLPKAPIDNQKLPRVSIDHSKLEKRGVSSETCSIALNQAQEVPEKPIRQPTSDDVAQTTTKVLPIKPIRLQITELYYDRPSNVMKPAQNPAPLNSPSRRSGSDNQKLPRESELEKCGKMTTVAAPVSSESCSNALVPLNSPSRQSDFDENIQSTSTPKDKQEASMALQKTFTIHQEVPRDRPEEKNAKKETTTVVVPPVKLPVAALVLPPKARRPSEPISSPPRQTAIDNHVKSINISKVLVDNQKNAVALQSNSRYIVPVVTQREPEIPQNRPVVQPEIVVPRIPKSSVNVPPPETRKKHPLDRLEGSCKKKQPAPQPAPRAPCVQKPLLRSMRNPERQEQPAPPPPPVPPRNPRIHHRPSDIIPVRVRQITTHGSQPVRASQPNKPPVVASRSSETALGRHVPSRTNMMAVEPRVMLPILGTPSPVDDQTTWVEDVPSPVSPKDNSPFDPNESILAASSSLVDPSIIEPLDPERNEYPPMFTALTREFAERDRRDQENQRNQQNQNQNYQEPRRTVSVLNLNGEVVHLNLNARPDNNTPDLSPYMMANYRGSFDESVYRAPDIGEPRRELRARLLPPIAKGKLSTNPVVHVAAAVVDPVGMSSVQRQTNAHHHHHNVFELAENAPLDIQPLRSSTPQSVESVESPSDDSSYLSNLIPEDLMDKSEKEILDITNQFYYSGPYQKFRASYPFLAEGIVQKDCDTGELRVYSQRVGKIMIEDTRKKREDDYVYFIVVSPGVYRGVSFYKHPNCLISAKFPKSDQIVLRGYAILAHPVGPREESMKDNHWVCWNDSLGVMSIIKGSALIPFKKYPVWDKQLDIISFKAGFHNRKFVVEQVVVLTNLKEKQEHFPQEAFLVTDARWSGDGDVDLEFYSDTVRAPIYIRKMLVGTVDYTENQAFELVVVPTFPGTTNPQFRGLLIISMPCMFWSKDKEWIRKRLVDRAQAYRR</sequence>
<dbReference type="HOGENOM" id="CLU_271610_0_0_1"/>
<dbReference type="OMA" id="HDHSIVE"/>
<feature type="compositionally biased region" description="Polar residues" evidence="1">
    <location>
        <begin position="35"/>
        <end position="49"/>
    </location>
</feature>
<protein>
    <submittedName>
        <fullName evidence="2">Uncharacterized protein</fullName>
    </submittedName>
</protein>
<feature type="region of interest" description="Disordered" evidence="1">
    <location>
        <begin position="515"/>
        <end position="632"/>
    </location>
</feature>
<evidence type="ECO:0000313" key="2">
    <source>
        <dbReference type="EMBL" id="EGT46805.1"/>
    </source>
</evidence>
<feature type="region of interest" description="Disordered" evidence="1">
    <location>
        <begin position="722"/>
        <end position="744"/>
    </location>
</feature>
<name>G0P730_CAEBE</name>
<dbReference type="STRING" id="135651.G0P730"/>
<dbReference type="OrthoDB" id="5872165at2759"/>
<dbReference type="InParanoid" id="G0P730"/>
<organism evidence="3">
    <name type="scientific">Caenorhabditis brenneri</name>
    <name type="common">Nematode worm</name>
    <dbReference type="NCBI Taxonomy" id="135651"/>
    <lineage>
        <taxon>Eukaryota</taxon>
        <taxon>Metazoa</taxon>
        <taxon>Ecdysozoa</taxon>
        <taxon>Nematoda</taxon>
        <taxon>Chromadorea</taxon>
        <taxon>Rhabditida</taxon>
        <taxon>Rhabditina</taxon>
        <taxon>Rhabditomorpha</taxon>
        <taxon>Rhabditoidea</taxon>
        <taxon>Rhabditidae</taxon>
        <taxon>Peloderinae</taxon>
        <taxon>Caenorhabditis</taxon>
    </lineage>
</organism>
<feature type="compositionally biased region" description="Basic and acidic residues" evidence="1">
    <location>
        <begin position="51"/>
        <end position="65"/>
    </location>
</feature>
<feature type="compositionally biased region" description="Basic and acidic residues" evidence="1">
    <location>
        <begin position="335"/>
        <end position="346"/>
    </location>
</feature>
<feature type="compositionally biased region" description="Polar residues" evidence="1">
    <location>
        <begin position="320"/>
        <end position="334"/>
    </location>
</feature>
<evidence type="ECO:0000256" key="1">
    <source>
        <dbReference type="SAM" id="MobiDB-lite"/>
    </source>
</evidence>
<evidence type="ECO:0000313" key="3">
    <source>
        <dbReference type="Proteomes" id="UP000008068"/>
    </source>
</evidence>
<proteinExistence type="predicted"/>
<feature type="region of interest" description="Disordered" evidence="1">
    <location>
        <begin position="28"/>
        <end position="70"/>
    </location>
</feature>
<accession>G0P730</accession>
<feature type="region of interest" description="Disordered" evidence="1">
    <location>
        <begin position="189"/>
        <end position="224"/>
    </location>
</feature>
<dbReference type="EMBL" id="GL380107">
    <property type="protein sequence ID" value="EGT46805.1"/>
    <property type="molecule type" value="Genomic_DNA"/>
</dbReference>
<feature type="region of interest" description="Disordered" evidence="1">
    <location>
        <begin position="311"/>
        <end position="389"/>
    </location>
</feature>
<feature type="compositionally biased region" description="Polar residues" evidence="1">
    <location>
        <begin position="600"/>
        <end position="614"/>
    </location>
</feature>
<dbReference type="AlphaFoldDB" id="G0P730"/>
<feature type="region of interest" description="Disordered" evidence="1">
    <location>
        <begin position="861"/>
        <end position="884"/>
    </location>
</feature>
<keyword evidence="3" id="KW-1185">Reference proteome</keyword>
<dbReference type="Proteomes" id="UP000008068">
    <property type="component" value="Unassembled WGS sequence"/>
</dbReference>
<feature type="compositionally biased region" description="Pro residues" evidence="1">
    <location>
        <begin position="572"/>
        <end position="583"/>
    </location>
</feature>